<evidence type="ECO:0000313" key="2">
    <source>
        <dbReference type="Proteomes" id="UP000028826"/>
    </source>
</evidence>
<proteinExistence type="predicted"/>
<organism evidence="1 2">
    <name type="scientific">Haematobacter massiliensis</name>
    <dbReference type="NCBI Taxonomy" id="195105"/>
    <lineage>
        <taxon>Bacteria</taxon>
        <taxon>Pseudomonadati</taxon>
        <taxon>Pseudomonadota</taxon>
        <taxon>Alphaproteobacteria</taxon>
        <taxon>Rhodobacterales</taxon>
        <taxon>Paracoccaceae</taxon>
        <taxon>Haematobacter</taxon>
    </lineage>
</organism>
<dbReference type="AlphaFoldDB" id="A0A086Y732"/>
<sequence length="61" mass="6654">MQTFLTDGRIEIGSSWIANLKRPIAPNRKNAFSADHKAGGIACIAFLLETWKINGAKLSPI</sequence>
<reference evidence="1 2" key="1">
    <citation type="submission" date="2014-03" db="EMBL/GenBank/DDBJ databases">
        <title>Genome of Haematobacter massiliensis CCUG 47968.</title>
        <authorList>
            <person name="Wang D."/>
            <person name="Wang G."/>
        </authorList>
    </citation>
    <scope>NUCLEOTIDE SEQUENCE [LARGE SCALE GENOMIC DNA]</scope>
    <source>
        <strain evidence="1 2">CCUG 47968</strain>
    </source>
</reference>
<dbReference type="Proteomes" id="UP000028826">
    <property type="component" value="Unassembled WGS sequence"/>
</dbReference>
<comment type="caution">
    <text evidence="1">The sequence shown here is derived from an EMBL/GenBank/DDBJ whole genome shotgun (WGS) entry which is preliminary data.</text>
</comment>
<accession>A0A086Y732</accession>
<protein>
    <submittedName>
        <fullName evidence="1">Uncharacterized protein</fullName>
    </submittedName>
</protein>
<name>A0A086Y732_9RHOB</name>
<keyword evidence="2" id="KW-1185">Reference proteome</keyword>
<evidence type="ECO:0000313" key="1">
    <source>
        <dbReference type="EMBL" id="KFI30082.1"/>
    </source>
</evidence>
<gene>
    <name evidence="1" type="ORF">CN97_14560</name>
</gene>
<dbReference type="EMBL" id="JGYG01000004">
    <property type="protein sequence ID" value="KFI30082.1"/>
    <property type="molecule type" value="Genomic_DNA"/>
</dbReference>